<proteinExistence type="inferred from homology"/>
<accession>A0AA35TR16</accession>
<protein>
    <recommendedName>
        <fullName evidence="2">Tetratricopeptide repeat protein 38</fullName>
    </recommendedName>
</protein>
<dbReference type="PANTHER" id="PTHR16263:SF4">
    <property type="entry name" value="TETRATRICOPEPTIDE REPEAT PROTEIN 38"/>
    <property type="match status" value="1"/>
</dbReference>
<dbReference type="AlphaFoldDB" id="A0AA35TR16"/>
<gene>
    <name evidence="5" type="ORF">GBAR_LOCUS28746</name>
</gene>
<dbReference type="SUPFAM" id="SSF48452">
    <property type="entry name" value="TPR-like"/>
    <property type="match status" value="3"/>
</dbReference>
<dbReference type="InterPro" id="IPR011990">
    <property type="entry name" value="TPR-like_helical_dom_sf"/>
</dbReference>
<name>A0AA35TR16_GEOBA</name>
<evidence type="ECO:0000256" key="2">
    <source>
        <dbReference type="ARBA" id="ARBA00019992"/>
    </source>
</evidence>
<evidence type="ECO:0000313" key="6">
    <source>
        <dbReference type="Proteomes" id="UP001174909"/>
    </source>
</evidence>
<keyword evidence="6" id="KW-1185">Reference proteome</keyword>
<reference evidence="5" key="1">
    <citation type="submission" date="2023-03" db="EMBL/GenBank/DDBJ databases">
        <authorList>
            <person name="Steffen K."/>
            <person name="Cardenas P."/>
        </authorList>
    </citation>
    <scope>NUCLEOTIDE SEQUENCE</scope>
</reference>
<evidence type="ECO:0000256" key="1">
    <source>
        <dbReference type="ARBA" id="ARBA00005857"/>
    </source>
</evidence>
<evidence type="ECO:0000256" key="4">
    <source>
        <dbReference type="ARBA" id="ARBA00022803"/>
    </source>
</evidence>
<sequence>MVMPGNIKDRYGMTLSTNSPDAAERWQEGVDLLLGQNYGAEEKLQEAIDLDEGFAVAHGCLGFLHMTRARPEEARASAKRGLELVDGITDRERQHIEAVNLWANGKGTDAVRLAKEHLGEYPRDAVVMRLAQRLYMLGCSGAGVQHFPPALFAMMNEVAPHCGDDWAFLGQYAFAHHEMGIIDKAMELAQKSLDLNPGNAVAAHSVTHSYFEWGDAMSGGNFLGNWLEGFDPRATYHVHLSWHQALFELALGRYQEALQLYEEWIRPTCIARNISGLSDSASLMWRLQIYGKEAPPMPWDEVKEQAAPAATNPGPAFRDAHAALAFAASGDHELMDQMINRLRTNAENGNVFAKEIILPLAQGIYAFAQQDYSTAVDHLEPVFPQLTRIGGSHAQREVFEDTLLEAYLRAEQFDKAEDMLQERLGRRETPRDTFWLGRVLAGKGEAAAAQGNLAKASTVWQKTGDAETPELTNLQELAGNLA</sequence>
<dbReference type="PANTHER" id="PTHR16263">
    <property type="entry name" value="TETRATRICOPEPTIDE REPEAT PROTEIN 38"/>
    <property type="match status" value="1"/>
</dbReference>
<keyword evidence="3" id="KW-0677">Repeat</keyword>
<dbReference type="EMBL" id="CASHTH010004024">
    <property type="protein sequence ID" value="CAI8052574.1"/>
    <property type="molecule type" value="Genomic_DNA"/>
</dbReference>
<keyword evidence="4" id="KW-0802">TPR repeat</keyword>
<organism evidence="5 6">
    <name type="scientific">Geodia barretti</name>
    <name type="common">Barrett's horny sponge</name>
    <dbReference type="NCBI Taxonomy" id="519541"/>
    <lineage>
        <taxon>Eukaryota</taxon>
        <taxon>Metazoa</taxon>
        <taxon>Porifera</taxon>
        <taxon>Demospongiae</taxon>
        <taxon>Heteroscleromorpha</taxon>
        <taxon>Tetractinellida</taxon>
        <taxon>Astrophorina</taxon>
        <taxon>Geodiidae</taxon>
        <taxon>Geodia</taxon>
    </lineage>
</organism>
<evidence type="ECO:0000256" key="3">
    <source>
        <dbReference type="ARBA" id="ARBA00022737"/>
    </source>
</evidence>
<dbReference type="Gene3D" id="1.25.40.10">
    <property type="entry name" value="Tetratricopeptide repeat domain"/>
    <property type="match status" value="2"/>
</dbReference>
<dbReference type="InterPro" id="IPR033891">
    <property type="entry name" value="TTC38"/>
</dbReference>
<dbReference type="CDD" id="cd05804">
    <property type="entry name" value="StaR_like"/>
    <property type="match status" value="1"/>
</dbReference>
<comment type="similarity">
    <text evidence="1">Belongs to the TTC38 family.</text>
</comment>
<dbReference type="Proteomes" id="UP001174909">
    <property type="component" value="Unassembled WGS sequence"/>
</dbReference>
<evidence type="ECO:0000313" key="5">
    <source>
        <dbReference type="EMBL" id="CAI8052574.1"/>
    </source>
</evidence>
<comment type="caution">
    <text evidence="5">The sequence shown here is derived from an EMBL/GenBank/DDBJ whole genome shotgun (WGS) entry which is preliminary data.</text>
</comment>